<evidence type="ECO:0000313" key="2">
    <source>
        <dbReference type="EMBL" id="ATX64549.1"/>
    </source>
</evidence>
<dbReference type="PANTHER" id="PTHR37089:SF4">
    <property type="entry name" value="EXPORTED PROTEIN"/>
    <property type="match status" value="1"/>
</dbReference>
<dbReference type="SMART" id="SM00972">
    <property type="entry name" value="SCPU"/>
    <property type="match status" value="1"/>
</dbReference>
<dbReference type="OrthoDB" id="7478692at2"/>
<dbReference type="EMBL" id="CP024899">
    <property type="protein sequence ID" value="ATX64549.1"/>
    <property type="molecule type" value="Genomic_DNA"/>
</dbReference>
<gene>
    <name evidence="2" type="ORF">BG454_00810</name>
</gene>
<dbReference type="InterPro" id="IPR053167">
    <property type="entry name" value="Spore_coat_component"/>
</dbReference>
<keyword evidence="2" id="KW-0946">Virion</keyword>
<organism evidence="2 3">
    <name type="scientific">Roseinatronobacter bogoriensis subsp. barguzinensis</name>
    <dbReference type="NCBI Taxonomy" id="441209"/>
    <lineage>
        <taxon>Bacteria</taxon>
        <taxon>Pseudomonadati</taxon>
        <taxon>Pseudomonadota</taxon>
        <taxon>Alphaproteobacteria</taxon>
        <taxon>Rhodobacterales</taxon>
        <taxon>Paracoccaceae</taxon>
        <taxon>Roseinatronobacter</taxon>
    </lineage>
</organism>
<feature type="domain" description="Spore coat protein U/FanG" evidence="1">
    <location>
        <begin position="30"/>
        <end position="163"/>
    </location>
</feature>
<dbReference type="STRING" id="441209.GCA_001870665_01077"/>
<keyword evidence="2" id="KW-0167">Capsid protein</keyword>
<dbReference type="PANTHER" id="PTHR37089">
    <property type="entry name" value="PROTEIN U-RELATED"/>
    <property type="match status" value="1"/>
</dbReference>
<sequence length="166" mass="17391">MKRGTLTRFVGIWGIFFITPPNVAVSQTSTATFDVTIEIVAECEVTSTQTLDFGPAGVLTTEIDAASDIEVTCTPDVAYSIGLDEGTGDGATTSVRRMTGAGETIDYGLFQDAARNVNWGNAPPTDTVSATGTGSAQVYTVYGRVPPQATPSEGIYSDTITVTVTY</sequence>
<dbReference type="InterPro" id="IPR007893">
    <property type="entry name" value="Spore_coat_U/FanG"/>
</dbReference>
<accession>A0A2K8K554</accession>
<evidence type="ECO:0000259" key="1">
    <source>
        <dbReference type="Pfam" id="PF05229"/>
    </source>
</evidence>
<name>A0A2K8K554_9RHOB</name>
<proteinExistence type="predicted"/>
<protein>
    <submittedName>
        <fullName evidence="2">Spore coat protein U</fullName>
    </submittedName>
</protein>
<dbReference type="Proteomes" id="UP000228948">
    <property type="component" value="Chromosome"/>
</dbReference>
<dbReference type="Pfam" id="PF05229">
    <property type="entry name" value="SCPU"/>
    <property type="match status" value="1"/>
</dbReference>
<evidence type="ECO:0000313" key="3">
    <source>
        <dbReference type="Proteomes" id="UP000228948"/>
    </source>
</evidence>
<keyword evidence="3" id="KW-1185">Reference proteome</keyword>
<dbReference type="KEGG" id="rbg:BG454_00810"/>
<dbReference type="AlphaFoldDB" id="A0A2K8K554"/>
<reference evidence="2 3" key="1">
    <citation type="submission" date="2017-11" db="EMBL/GenBank/DDBJ databases">
        <title>Revised Sequence and Annotation of the Rhodobaca barguzinensis strain alga05 Genome.</title>
        <authorList>
            <person name="Kopejtka K."/>
            <person name="Tomasch J.M."/>
            <person name="Bunk B."/>
            <person name="Koblizek M."/>
        </authorList>
    </citation>
    <scope>NUCLEOTIDE SEQUENCE [LARGE SCALE GENOMIC DNA]</scope>
    <source>
        <strain evidence="3">alga05</strain>
    </source>
</reference>